<evidence type="ECO:0000256" key="8">
    <source>
        <dbReference type="SAM" id="Phobius"/>
    </source>
</evidence>
<reference evidence="10 11" key="1">
    <citation type="submission" date="2020-02" db="EMBL/GenBank/DDBJ databases">
        <title>Sequencing the genomes of 1000 actinobacteria strains.</title>
        <authorList>
            <person name="Klenk H.-P."/>
        </authorList>
    </citation>
    <scope>NUCLEOTIDE SEQUENCE [LARGE SCALE GENOMIC DNA]</scope>
    <source>
        <strain evidence="10 11">DSM 19609</strain>
    </source>
</reference>
<evidence type="ECO:0000256" key="6">
    <source>
        <dbReference type="ARBA" id="ARBA00023136"/>
    </source>
</evidence>
<evidence type="ECO:0000313" key="10">
    <source>
        <dbReference type="EMBL" id="NIH56826.1"/>
    </source>
</evidence>
<evidence type="ECO:0000256" key="1">
    <source>
        <dbReference type="ARBA" id="ARBA00004141"/>
    </source>
</evidence>
<dbReference type="PANTHER" id="PTHR43731">
    <property type="entry name" value="RHOMBOID PROTEASE"/>
    <property type="match status" value="1"/>
</dbReference>
<name>A0ABX0SJB9_9ACTN</name>
<feature type="transmembrane region" description="Helical" evidence="8">
    <location>
        <begin position="161"/>
        <end position="179"/>
    </location>
</feature>
<evidence type="ECO:0000256" key="3">
    <source>
        <dbReference type="ARBA" id="ARBA00022692"/>
    </source>
</evidence>
<evidence type="ECO:0000313" key="11">
    <source>
        <dbReference type="Proteomes" id="UP000749311"/>
    </source>
</evidence>
<evidence type="ECO:0000256" key="5">
    <source>
        <dbReference type="ARBA" id="ARBA00022989"/>
    </source>
</evidence>
<dbReference type="EMBL" id="JAAMOZ010000001">
    <property type="protein sequence ID" value="NIH56826.1"/>
    <property type="molecule type" value="Genomic_DNA"/>
</dbReference>
<accession>A0ABX0SJB9</accession>
<keyword evidence="10" id="KW-0645">Protease</keyword>
<dbReference type="PANTHER" id="PTHR43731:SF14">
    <property type="entry name" value="PRESENILIN-ASSOCIATED RHOMBOID-LIKE PROTEIN, MITOCHONDRIAL"/>
    <property type="match status" value="1"/>
</dbReference>
<feature type="domain" description="Peptidase S54 rhomboid" evidence="9">
    <location>
        <begin position="148"/>
        <end position="292"/>
    </location>
</feature>
<dbReference type="InterPro" id="IPR022764">
    <property type="entry name" value="Peptidase_S54_rhomboid_dom"/>
</dbReference>
<dbReference type="Pfam" id="PF01694">
    <property type="entry name" value="Rhomboid"/>
    <property type="match status" value="1"/>
</dbReference>
<keyword evidence="5 8" id="KW-1133">Transmembrane helix</keyword>
<dbReference type="RefSeq" id="WP_167166055.1">
    <property type="nucleotide sequence ID" value="NZ_BAAAOO010000015.1"/>
</dbReference>
<evidence type="ECO:0000256" key="4">
    <source>
        <dbReference type="ARBA" id="ARBA00022801"/>
    </source>
</evidence>
<gene>
    <name evidence="10" type="ORF">FB473_001471</name>
</gene>
<comment type="caution">
    <text evidence="10">The sequence shown here is derived from an EMBL/GenBank/DDBJ whole genome shotgun (WGS) entry which is preliminary data.</text>
</comment>
<feature type="compositionally biased region" description="Low complexity" evidence="7">
    <location>
        <begin position="43"/>
        <end position="57"/>
    </location>
</feature>
<comment type="subcellular location">
    <subcellularLocation>
        <location evidence="1">Membrane</location>
        <topology evidence="1">Multi-pass membrane protein</topology>
    </subcellularLocation>
</comment>
<feature type="transmembrane region" description="Helical" evidence="8">
    <location>
        <begin position="112"/>
        <end position="129"/>
    </location>
</feature>
<keyword evidence="11" id="KW-1185">Reference proteome</keyword>
<dbReference type="InterPro" id="IPR050925">
    <property type="entry name" value="Rhomboid_protease_S54"/>
</dbReference>
<dbReference type="Gene3D" id="1.20.1540.10">
    <property type="entry name" value="Rhomboid-like"/>
    <property type="match status" value="1"/>
</dbReference>
<feature type="transmembrane region" description="Helical" evidence="8">
    <location>
        <begin position="255"/>
        <end position="273"/>
    </location>
</feature>
<keyword evidence="4" id="KW-0378">Hydrolase</keyword>
<organism evidence="10 11">
    <name type="scientific">Brooklawnia cerclae</name>
    <dbReference type="NCBI Taxonomy" id="349934"/>
    <lineage>
        <taxon>Bacteria</taxon>
        <taxon>Bacillati</taxon>
        <taxon>Actinomycetota</taxon>
        <taxon>Actinomycetes</taxon>
        <taxon>Propionibacteriales</taxon>
        <taxon>Propionibacteriaceae</taxon>
        <taxon>Brooklawnia</taxon>
    </lineage>
</organism>
<sequence length="329" mass="34682">MDENGTDDYSRWPDFIPPEFEQSPDEAPGKPDEPVRPVVPPGGTASQQPPATAAPGPSSRPWQPDAGQSFRRSPGSAPWPPSAGGYQPPRVIPPSHPSMHGRMVFRRAGDKPSVTSVIIGICVVVWMLQNVSYQVNDMVTLIPALGAQEPWRFLTSAFAHAPRSLTHIGFNMLALWLLGRMLEPLLGHAKFLAIYLISALGSGALFVLLAFPPSQGAGGYGTNWYSGVVGASGAVFGLFGALLVITLIQKGDVKPILILLGLNAAMAVLVPGIAWQGHLGGFLAGLAATGVLALDARRAAMRKPSLVWPGLAIVAVVIVLAVVAKYSLV</sequence>
<comment type="similarity">
    <text evidence="2">Belongs to the peptidase S54 family.</text>
</comment>
<dbReference type="GO" id="GO:0006508">
    <property type="term" value="P:proteolysis"/>
    <property type="evidence" value="ECO:0007669"/>
    <property type="project" value="UniProtKB-KW"/>
</dbReference>
<evidence type="ECO:0000256" key="2">
    <source>
        <dbReference type="ARBA" id="ARBA00009045"/>
    </source>
</evidence>
<feature type="transmembrane region" description="Helical" evidence="8">
    <location>
        <begin position="191"/>
        <end position="212"/>
    </location>
</feature>
<keyword evidence="3 8" id="KW-0812">Transmembrane</keyword>
<dbReference type="SUPFAM" id="SSF144091">
    <property type="entry name" value="Rhomboid-like"/>
    <property type="match status" value="1"/>
</dbReference>
<protein>
    <submittedName>
        <fullName evidence="10">Membrane associated rhomboid family serine protease</fullName>
    </submittedName>
</protein>
<keyword evidence="6 8" id="KW-0472">Membrane</keyword>
<dbReference type="Proteomes" id="UP000749311">
    <property type="component" value="Unassembled WGS sequence"/>
</dbReference>
<evidence type="ECO:0000256" key="7">
    <source>
        <dbReference type="SAM" id="MobiDB-lite"/>
    </source>
</evidence>
<evidence type="ECO:0000259" key="9">
    <source>
        <dbReference type="Pfam" id="PF01694"/>
    </source>
</evidence>
<proteinExistence type="inferred from homology"/>
<dbReference type="InterPro" id="IPR035952">
    <property type="entry name" value="Rhomboid-like_sf"/>
</dbReference>
<feature type="region of interest" description="Disordered" evidence="7">
    <location>
        <begin position="1"/>
        <end position="93"/>
    </location>
</feature>
<feature type="transmembrane region" description="Helical" evidence="8">
    <location>
        <begin position="306"/>
        <end position="328"/>
    </location>
</feature>
<feature type="transmembrane region" description="Helical" evidence="8">
    <location>
        <begin position="224"/>
        <end position="248"/>
    </location>
</feature>
<dbReference type="GO" id="GO:0008233">
    <property type="term" value="F:peptidase activity"/>
    <property type="evidence" value="ECO:0007669"/>
    <property type="project" value="UniProtKB-KW"/>
</dbReference>